<keyword evidence="4" id="KW-0804">Transcription</keyword>
<dbReference type="PROSITE" id="PS50888">
    <property type="entry name" value="BHLH"/>
    <property type="match status" value="1"/>
</dbReference>
<evidence type="ECO:0000256" key="1">
    <source>
        <dbReference type="ARBA" id="ARBA00004123"/>
    </source>
</evidence>
<dbReference type="GO" id="GO:0000981">
    <property type="term" value="F:DNA-binding transcription factor activity, RNA polymerase II-specific"/>
    <property type="evidence" value="ECO:0007669"/>
    <property type="project" value="TreeGrafter"/>
</dbReference>
<dbReference type="AlphaFoldDB" id="A0AAN7RGQ1"/>
<dbReference type="InterPro" id="IPR036638">
    <property type="entry name" value="HLH_DNA-bd_sf"/>
</dbReference>
<keyword evidence="5" id="KW-0539">Nucleus</keyword>
<dbReference type="FunFam" id="4.10.280.10:FF:000074">
    <property type="entry name" value="Transcription factor ORG2"/>
    <property type="match status" value="1"/>
</dbReference>
<evidence type="ECO:0000256" key="2">
    <source>
        <dbReference type="ARBA" id="ARBA00023015"/>
    </source>
</evidence>
<reference evidence="7 8" key="1">
    <citation type="journal article" date="2023" name="Hortic Res">
        <title>Pangenome of water caltrop reveals structural variations and asymmetric subgenome divergence after allopolyploidization.</title>
        <authorList>
            <person name="Zhang X."/>
            <person name="Chen Y."/>
            <person name="Wang L."/>
            <person name="Yuan Y."/>
            <person name="Fang M."/>
            <person name="Shi L."/>
            <person name="Lu R."/>
            <person name="Comes H.P."/>
            <person name="Ma Y."/>
            <person name="Chen Y."/>
            <person name="Huang G."/>
            <person name="Zhou Y."/>
            <person name="Zheng Z."/>
            <person name="Qiu Y."/>
        </authorList>
    </citation>
    <scope>NUCLEOTIDE SEQUENCE [LARGE SCALE GENOMIC DNA]</scope>
    <source>
        <strain evidence="7">F231</strain>
    </source>
</reference>
<evidence type="ECO:0000259" key="6">
    <source>
        <dbReference type="PROSITE" id="PS50888"/>
    </source>
</evidence>
<evidence type="ECO:0000256" key="3">
    <source>
        <dbReference type="ARBA" id="ARBA00023125"/>
    </source>
</evidence>
<evidence type="ECO:0000256" key="5">
    <source>
        <dbReference type="ARBA" id="ARBA00023242"/>
    </source>
</evidence>
<evidence type="ECO:0000313" key="8">
    <source>
        <dbReference type="Proteomes" id="UP001346149"/>
    </source>
</evidence>
<dbReference type="SMART" id="SM00353">
    <property type="entry name" value="HLH"/>
    <property type="match status" value="1"/>
</dbReference>
<keyword evidence="8" id="KW-1185">Reference proteome</keyword>
<keyword evidence="2" id="KW-0805">Transcription regulation</keyword>
<dbReference type="PANTHER" id="PTHR13935:SF41">
    <property type="entry name" value="TRANSCRIPTION FACTOR ORG2-RELATED"/>
    <property type="match status" value="1"/>
</dbReference>
<accession>A0AAN7RGQ1</accession>
<dbReference type="Gene3D" id="4.10.280.10">
    <property type="entry name" value="Helix-loop-helix DNA-binding domain"/>
    <property type="match status" value="1"/>
</dbReference>
<dbReference type="Proteomes" id="UP001346149">
    <property type="component" value="Unassembled WGS sequence"/>
</dbReference>
<dbReference type="GO" id="GO:0090575">
    <property type="term" value="C:RNA polymerase II transcription regulator complex"/>
    <property type="evidence" value="ECO:0007669"/>
    <property type="project" value="TreeGrafter"/>
</dbReference>
<comment type="caution">
    <text evidence="7">The sequence shown here is derived from an EMBL/GenBank/DDBJ whole genome shotgun (WGS) entry which is preliminary data.</text>
</comment>
<feature type="domain" description="BHLH" evidence="6">
    <location>
        <begin position="45"/>
        <end position="97"/>
    </location>
</feature>
<name>A0AAN7RGQ1_TRANT</name>
<proteinExistence type="predicted"/>
<dbReference type="EMBL" id="JAXQNO010000006">
    <property type="protein sequence ID" value="KAK4796428.1"/>
    <property type="molecule type" value="Genomic_DNA"/>
</dbReference>
<evidence type="ECO:0000256" key="4">
    <source>
        <dbReference type="ARBA" id="ARBA00023163"/>
    </source>
</evidence>
<dbReference type="GO" id="GO:0046983">
    <property type="term" value="F:protein dimerization activity"/>
    <property type="evidence" value="ECO:0007669"/>
    <property type="project" value="InterPro"/>
</dbReference>
<protein>
    <recommendedName>
        <fullName evidence="6">BHLH domain-containing protein</fullName>
    </recommendedName>
</protein>
<sequence length="245" mass="27036">MSPLQQSHLPFDFSQQSCDPLQHIGCFGLVKPSGPMAISTDPALVKKLNHNASERNRRRRINGLYSGLRSLLPSSNQTDKLSIATTVTRVLQYIPELQQEIQKLAKEKEELLLQMDFNHEGEDQSSPRGGIIGGWPRANGCSLEGVADGSVYAGQLSEREMAVQICTPRQNTGSPLSEILLNLEMDGFSLINVSTLQSLGDGDSRVFYNLHVQAEKRSNSLDCDGLRKKIWSLCLNNTKLAMPSP</sequence>
<gene>
    <name evidence="7" type="ORF">SAY86_028754</name>
</gene>
<dbReference type="Pfam" id="PF00010">
    <property type="entry name" value="HLH"/>
    <property type="match status" value="1"/>
</dbReference>
<comment type="subcellular location">
    <subcellularLocation>
        <location evidence="1">Nucleus</location>
    </subcellularLocation>
</comment>
<dbReference type="InterPro" id="IPR015660">
    <property type="entry name" value="MASH1/Ascl1a-like"/>
</dbReference>
<dbReference type="GO" id="GO:0010106">
    <property type="term" value="P:cellular response to iron ion starvation"/>
    <property type="evidence" value="ECO:0007669"/>
    <property type="project" value="UniProtKB-ARBA"/>
</dbReference>
<dbReference type="SUPFAM" id="SSF47459">
    <property type="entry name" value="HLH, helix-loop-helix DNA-binding domain"/>
    <property type="match status" value="1"/>
</dbReference>
<dbReference type="PANTHER" id="PTHR13935">
    <property type="entry name" value="ACHAETE-SCUTE TRANSCRIPTION FACTOR-RELATED"/>
    <property type="match status" value="1"/>
</dbReference>
<dbReference type="CDD" id="cd18914">
    <property type="entry name" value="bHLH_AtORG2_like"/>
    <property type="match status" value="1"/>
</dbReference>
<dbReference type="GO" id="GO:0000977">
    <property type="term" value="F:RNA polymerase II transcription regulatory region sequence-specific DNA binding"/>
    <property type="evidence" value="ECO:0007669"/>
    <property type="project" value="TreeGrafter"/>
</dbReference>
<dbReference type="InterPro" id="IPR011598">
    <property type="entry name" value="bHLH_dom"/>
</dbReference>
<organism evidence="7 8">
    <name type="scientific">Trapa natans</name>
    <name type="common">Water chestnut</name>
    <dbReference type="NCBI Taxonomy" id="22666"/>
    <lineage>
        <taxon>Eukaryota</taxon>
        <taxon>Viridiplantae</taxon>
        <taxon>Streptophyta</taxon>
        <taxon>Embryophyta</taxon>
        <taxon>Tracheophyta</taxon>
        <taxon>Spermatophyta</taxon>
        <taxon>Magnoliopsida</taxon>
        <taxon>eudicotyledons</taxon>
        <taxon>Gunneridae</taxon>
        <taxon>Pentapetalae</taxon>
        <taxon>rosids</taxon>
        <taxon>malvids</taxon>
        <taxon>Myrtales</taxon>
        <taxon>Lythraceae</taxon>
        <taxon>Trapa</taxon>
    </lineage>
</organism>
<evidence type="ECO:0000313" key="7">
    <source>
        <dbReference type="EMBL" id="KAK4796428.1"/>
    </source>
</evidence>
<keyword evidence="3" id="KW-0238">DNA-binding</keyword>